<organism evidence="6 7">
    <name type="scientific">Myriangium duriaei CBS 260.36</name>
    <dbReference type="NCBI Taxonomy" id="1168546"/>
    <lineage>
        <taxon>Eukaryota</taxon>
        <taxon>Fungi</taxon>
        <taxon>Dikarya</taxon>
        <taxon>Ascomycota</taxon>
        <taxon>Pezizomycotina</taxon>
        <taxon>Dothideomycetes</taxon>
        <taxon>Dothideomycetidae</taxon>
        <taxon>Myriangiales</taxon>
        <taxon>Myriangiaceae</taxon>
        <taxon>Myriangium</taxon>
    </lineage>
</organism>
<dbReference type="Proteomes" id="UP000799439">
    <property type="component" value="Unassembled WGS sequence"/>
</dbReference>
<dbReference type="EMBL" id="ML996083">
    <property type="protein sequence ID" value="KAF2155085.1"/>
    <property type="molecule type" value="Genomic_DNA"/>
</dbReference>
<dbReference type="AlphaFoldDB" id="A0A9P4MHR3"/>
<protein>
    <recommendedName>
        <fullName evidence="5">CENP-V/GFA domain-containing protein</fullName>
    </recommendedName>
</protein>
<comment type="similarity">
    <text evidence="1">Belongs to the Gfa family.</text>
</comment>
<dbReference type="InterPro" id="IPR011057">
    <property type="entry name" value="Mss4-like_sf"/>
</dbReference>
<dbReference type="PANTHER" id="PTHR33337">
    <property type="entry name" value="GFA DOMAIN-CONTAINING PROTEIN"/>
    <property type="match status" value="1"/>
</dbReference>
<feature type="domain" description="CENP-V/GFA" evidence="5">
    <location>
        <begin position="2"/>
        <end position="116"/>
    </location>
</feature>
<keyword evidence="2" id="KW-0479">Metal-binding</keyword>
<gene>
    <name evidence="6" type="ORF">K461DRAFT_276272</name>
</gene>
<evidence type="ECO:0000256" key="2">
    <source>
        <dbReference type="ARBA" id="ARBA00022723"/>
    </source>
</evidence>
<keyword evidence="7" id="KW-1185">Reference proteome</keyword>
<evidence type="ECO:0000256" key="1">
    <source>
        <dbReference type="ARBA" id="ARBA00005495"/>
    </source>
</evidence>
<proteinExistence type="inferred from homology"/>
<accession>A0A9P4MHR3</accession>
<keyword evidence="4" id="KW-0456">Lyase</keyword>
<dbReference type="SUPFAM" id="SSF51316">
    <property type="entry name" value="Mss4-like"/>
    <property type="match status" value="1"/>
</dbReference>
<evidence type="ECO:0000313" key="7">
    <source>
        <dbReference type="Proteomes" id="UP000799439"/>
    </source>
</evidence>
<dbReference type="PROSITE" id="PS51891">
    <property type="entry name" value="CENP_V_GFA"/>
    <property type="match status" value="1"/>
</dbReference>
<dbReference type="Pfam" id="PF04828">
    <property type="entry name" value="GFA"/>
    <property type="match status" value="1"/>
</dbReference>
<reference evidence="6" key="1">
    <citation type="journal article" date="2020" name="Stud. Mycol.">
        <title>101 Dothideomycetes genomes: a test case for predicting lifestyles and emergence of pathogens.</title>
        <authorList>
            <person name="Haridas S."/>
            <person name="Albert R."/>
            <person name="Binder M."/>
            <person name="Bloem J."/>
            <person name="Labutti K."/>
            <person name="Salamov A."/>
            <person name="Andreopoulos B."/>
            <person name="Baker S."/>
            <person name="Barry K."/>
            <person name="Bills G."/>
            <person name="Bluhm B."/>
            <person name="Cannon C."/>
            <person name="Castanera R."/>
            <person name="Culley D."/>
            <person name="Daum C."/>
            <person name="Ezra D."/>
            <person name="Gonzalez J."/>
            <person name="Henrissat B."/>
            <person name="Kuo A."/>
            <person name="Liang C."/>
            <person name="Lipzen A."/>
            <person name="Lutzoni F."/>
            <person name="Magnuson J."/>
            <person name="Mondo S."/>
            <person name="Nolan M."/>
            <person name="Ohm R."/>
            <person name="Pangilinan J."/>
            <person name="Park H.-J."/>
            <person name="Ramirez L."/>
            <person name="Alfaro M."/>
            <person name="Sun H."/>
            <person name="Tritt A."/>
            <person name="Yoshinaga Y."/>
            <person name="Zwiers L.-H."/>
            <person name="Turgeon B."/>
            <person name="Goodwin S."/>
            <person name="Spatafora J."/>
            <person name="Crous P."/>
            <person name="Grigoriev I."/>
        </authorList>
    </citation>
    <scope>NUCLEOTIDE SEQUENCE</scope>
    <source>
        <strain evidence="6">CBS 260.36</strain>
    </source>
</reference>
<evidence type="ECO:0000259" key="5">
    <source>
        <dbReference type="PROSITE" id="PS51891"/>
    </source>
</evidence>
<name>A0A9P4MHR3_9PEZI</name>
<keyword evidence="3" id="KW-0862">Zinc</keyword>
<dbReference type="InterPro" id="IPR006913">
    <property type="entry name" value="CENP-V/GFA"/>
</dbReference>
<comment type="caution">
    <text evidence="6">The sequence shown here is derived from an EMBL/GenBank/DDBJ whole genome shotgun (WGS) entry which is preliminary data.</text>
</comment>
<dbReference type="Gene3D" id="3.90.1590.10">
    <property type="entry name" value="glutathione-dependent formaldehyde- activating enzyme (gfa)"/>
    <property type="match status" value="1"/>
</dbReference>
<dbReference type="GO" id="GO:0046872">
    <property type="term" value="F:metal ion binding"/>
    <property type="evidence" value="ECO:0007669"/>
    <property type="project" value="UniProtKB-KW"/>
</dbReference>
<evidence type="ECO:0000256" key="4">
    <source>
        <dbReference type="ARBA" id="ARBA00023239"/>
    </source>
</evidence>
<dbReference type="PANTHER" id="PTHR33337:SF30">
    <property type="entry name" value="DUF636 DOMAIN PROTEIN (AFU_ORTHOLOGUE AFUA_1G03180)"/>
    <property type="match status" value="1"/>
</dbReference>
<dbReference type="GO" id="GO:0016846">
    <property type="term" value="F:carbon-sulfur lyase activity"/>
    <property type="evidence" value="ECO:0007669"/>
    <property type="project" value="InterPro"/>
</dbReference>
<dbReference type="OrthoDB" id="406544at2759"/>
<evidence type="ECO:0000313" key="6">
    <source>
        <dbReference type="EMBL" id="KAF2155085.1"/>
    </source>
</evidence>
<evidence type="ECO:0000256" key="3">
    <source>
        <dbReference type="ARBA" id="ARBA00022833"/>
    </source>
</evidence>
<sequence length="136" mass="14681">MPTGGCFCGALQYETGLDIKAKALCHCVDCRKITGSTYSTNYIIPQSDFKFTKGTPKTYSKTADSGNEITNYFCGDCGSLIFRKGATFGDNQVLKVGTLDDHDALDKAKPDVELYAGERVAWVEKTAGTSDKPGMP</sequence>